<feature type="region of interest" description="Disordered" evidence="1">
    <location>
        <begin position="1"/>
        <end position="24"/>
    </location>
</feature>
<evidence type="ECO:0000313" key="3">
    <source>
        <dbReference type="Proteomes" id="UP000632740"/>
    </source>
</evidence>
<evidence type="ECO:0008006" key="4">
    <source>
        <dbReference type="Google" id="ProtNLM"/>
    </source>
</evidence>
<dbReference type="Proteomes" id="UP000632740">
    <property type="component" value="Unassembled WGS sequence"/>
</dbReference>
<keyword evidence="3" id="KW-1185">Reference proteome</keyword>
<protein>
    <recommendedName>
        <fullName evidence="4">Nucleotidyltransferase family protein</fullName>
    </recommendedName>
</protein>
<feature type="region of interest" description="Disordered" evidence="1">
    <location>
        <begin position="204"/>
        <end position="223"/>
    </location>
</feature>
<accession>A0A919P848</accession>
<feature type="compositionally biased region" description="Low complexity" evidence="1">
    <location>
        <begin position="1"/>
        <end position="16"/>
    </location>
</feature>
<name>A0A919P848_9CELL</name>
<evidence type="ECO:0000256" key="1">
    <source>
        <dbReference type="SAM" id="MobiDB-lite"/>
    </source>
</evidence>
<sequence length="223" mass="23788">MTQPPSQPTSQPTSQQGALVDPPDDRTALQDGLRLTAVALMDAGIPFALVGGYAAWARGAPEPSHDADFAVTEGDVAEAKAAIAAAGLVVEQPAENWLFKAYHHGQLVDVLFRMVGEPITRDLLARSDVLEVLAVRMPVLSATDVVSAKMRVLGEHACDFGRLLAIVRALREQIDWERIRGDVEGHPYARAFLFLADELGITDRGPTSSGDEVGPGQDAVPST</sequence>
<organism evidence="2 3">
    <name type="scientific">Cellulomonas chitinilytica</name>
    <dbReference type="NCBI Taxonomy" id="398759"/>
    <lineage>
        <taxon>Bacteria</taxon>
        <taxon>Bacillati</taxon>
        <taxon>Actinomycetota</taxon>
        <taxon>Actinomycetes</taxon>
        <taxon>Micrococcales</taxon>
        <taxon>Cellulomonadaceae</taxon>
        <taxon>Cellulomonas</taxon>
    </lineage>
</organism>
<dbReference type="AlphaFoldDB" id="A0A919P848"/>
<dbReference type="SUPFAM" id="SSF81301">
    <property type="entry name" value="Nucleotidyltransferase"/>
    <property type="match status" value="1"/>
</dbReference>
<proteinExistence type="predicted"/>
<evidence type="ECO:0000313" key="2">
    <source>
        <dbReference type="EMBL" id="GIG23341.1"/>
    </source>
</evidence>
<dbReference type="Gene3D" id="3.30.460.40">
    <property type="match status" value="1"/>
</dbReference>
<gene>
    <name evidence="2" type="ORF">Cch01nite_40650</name>
</gene>
<dbReference type="RefSeq" id="WP_239071153.1">
    <property type="nucleotide sequence ID" value="NZ_BONK01000018.1"/>
</dbReference>
<comment type="caution">
    <text evidence="2">The sequence shown here is derived from an EMBL/GenBank/DDBJ whole genome shotgun (WGS) entry which is preliminary data.</text>
</comment>
<dbReference type="EMBL" id="BONK01000018">
    <property type="protein sequence ID" value="GIG23341.1"/>
    <property type="molecule type" value="Genomic_DNA"/>
</dbReference>
<dbReference type="InterPro" id="IPR043519">
    <property type="entry name" value="NT_sf"/>
</dbReference>
<reference evidence="2" key="1">
    <citation type="submission" date="2021-01" db="EMBL/GenBank/DDBJ databases">
        <title>Whole genome shotgun sequence of Cellulomonas chitinilytica NBRC 110799.</title>
        <authorList>
            <person name="Komaki H."/>
            <person name="Tamura T."/>
        </authorList>
    </citation>
    <scope>NUCLEOTIDE SEQUENCE</scope>
    <source>
        <strain evidence="2">NBRC 110799</strain>
    </source>
</reference>